<dbReference type="VEuPathDB" id="FungiDB:PSHT_12860"/>
<reference evidence="2" key="2">
    <citation type="journal article" date="2018" name="BMC Genomics">
        <title>Genomic insights into host adaptation between the wheat stripe rust pathogen (Puccinia striiformis f. sp. tritici) and the barley stripe rust pathogen (Puccinia striiformis f. sp. hordei).</title>
        <authorList>
            <person name="Xia C."/>
            <person name="Wang M."/>
            <person name="Yin C."/>
            <person name="Cornejo O.E."/>
            <person name="Hulbert S.H."/>
            <person name="Chen X."/>
        </authorList>
    </citation>
    <scope>NUCLEOTIDE SEQUENCE [LARGE SCALE GENOMIC DNA]</scope>
    <source>
        <strain evidence="2">93TX-2</strain>
    </source>
</reference>
<dbReference type="OrthoDB" id="2506909at2759"/>
<dbReference type="VEuPathDB" id="FungiDB:PSTT_08439"/>
<keyword evidence="2" id="KW-1185">Reference proteome</keyword>
<proteinExistence type="predicted"/>
<reference evidence="2" key="3">
    <citation type="journal article" date="2018" name="Mol. Plant Microbe Interact.">
        <title>Genome sequence resources for the wheat stripe rust pathogen (Puccinia striiformis f. sp. tritici) and the barley stripe rust pathogen (Puccinia striiformis f. sp. hordei).</title>
        <authorList>
            <person name="Xia C."/>
            <person name="Wang M."/>
            <person name="Yin C."/>
            <person name="Cornejo O.E."/>
            <person name="Hulbert S.H."/>
            <person name="Chen X."/>
        </authorList>
    </citation>
    <scope>NUCLEOTIDE SEQUENCE [LARGE SCALE GENOMIC DNA]</scope>
    <source>
        <strain evidence="2">93TX-2</strain>
    </source>
</reference>
<organism evidence="1 2">
    <name type="scientific">Puccinia striiformis</name>
    <dbReference type="NCBI Taxonomy" id="27350"/>
    <lineage>
        <taxon>Eukaryota</taxon>
        <taxon>Fungi</taxon>
        <taxon>Dikarya</taxon>
        <taxon>Basidiomycota</taxon>
        <taxon>Pucciniomycotina</taxon>
        <taxon>Pucciniomycetes</taxon>
        <taxon>Pucciniales</taxon>
        <taxon>Pucciniaceae</taxon>
        <taxon>Puccinia</taxon>
    </lineage>
</organism>
<protein>
    <submittedName>
        <fullName evidence="1">Uncharacterized protein</fullName>
    </submittedName>
</protein>
<accession>A0A2S4UU09</accession>
<gene>
    <name evidence="1" type="ORF">PSHT_12860</name>
</gene>
<evidence type="ECO:0000313" key="2">
    <source>
        <dbReference type="Proteomes" id="UP000238274"/>
    </source>
</evidence>
<dbReference type="Proteomes" id="UP000238274">
    <property type="component" value="Unassembled WGS sequence"/>
</dbReference>
<comment type="caution">
    <text evidence="1">The sequence shown here is derived from an EMBL/GenBank/DDBJ whole genome shotgun (WGS) entry which is preliminary data.</text>
</comment>
<name>A0A2S4UU09_9BASI</name>
<dbReference type="EMBL" id="PKSM01000244">
    <property type="protein sequence ID" value="POW00769.1"/>
    <property type="molecule type" value="Genomic_DNA"/>
</dbReference>
<evidence type="ECO:0000313" key="1">
    <source>
        <dbReference type="EMBL" id="POW00769.1"/>
    </source>
</evidence>
<reference evidence="1 2" key="1">
    <citation type="submission" date="2017-12" db="EMBL/GenBank/DDBJ databases">
        <title>Gene loss provides genomic basis for host adaptation in cereal stripe rust fungi.</title>
        <authorList>
            <person name="Xia C."/>
        </authorList>
    </citation>
    <scope>NUCLEOTIDE SEQUENCE [LARGE SCALE GENOMIC DNA]</scope>
    <source>
        <strain evidence="1 2">93TX-2</strain>
    </source>
</reference>
<sequence>MLGPITWDLPAISKVVGIAGHSSNSHLCSCCGVTKEKIDVVNLDSICPKNAGVLRKKAIKWKNASTLSERKAIFKLFGVRYSVLYELPYFDPLSSAVVEPMHNIFLGLLHHHGRDIFGHKMPTQKPRNETNRQRVQPQGCLPKSQTSKLNDENNPGSLRPEELQLNSKGKQKVVQSELVEALLAPFQNLEIPLAVKSEHVPDTADPEDSEDESEDESEDDRDSEDEECSYALDCKIPTDSNPLGARFFGKAENLQILQDVNKEFQLPGWIGRVPSTVGAAKGGKLKADEWVILFEIIMIPTLI</sequence>